<dbReference type="Pfam" id="PF02368">
    <property type="entry name" value="Big_2"/>
    <property type="match status" value="1"/>
</dbReference>
<dbReference type="EMBL" id="MT711887">
    <property type="protein sequence ID" value="QNJ57271.1"/>
    <property type="molecule type" value="Genomic_DNA"/>
</dbReference>
<protein>
    <submittedName>
        <fullName evidence="2">Capsid protein</fullName>
    </submittedName>
</protein>
<evidence type="ECO:0000313" key="2">
    <source>
        <dbReference type="EMBL" id="QNJ57271.1"/>
    </source>
</evidence>
<evidence type="ECO:0000313" key="3">
    <source>
        <dbReference type="Proteomes" id="UP000515980"/>
    </source>
</evidence>
<accession>A0A7G8LJ49</accession>
<organism evidence="2 3">
    <name type="scientific">Pseudomonas phage Stalingrad</name>
    <dbReference type="NCBI Taxonomy" id="2762287"/>
    <lineage>
        <taxon>Viruses</taxon>
        <taxon>Duplodnaviria</taxon>
        <taxon>Heunggongvirae</taxon>
        <taxon>Uroviricota</taxon>
        <taxon>Caudoviricetes</taxon>
        <taxon>Autographivirales</taxon>
        <taxon>Autotranscriptaviridae</taxon>
        <taxon>Studiervirinae</taxon>
        <taxon>Troedvirus</taxon>
        <taxon>Troedvirus stalingrad</taxon>
    </lineage>
</organism>
<feature type="domain" description="BIG2" evidence="1">
    <location>
        <begin position="3"/>
        <end position="55"/>
    </location>
</feature>
<keyword evidence="3" id="KW-1185">Reference proteome</keyword>
<dbReference type="InterPro" id="IPR008964">
    <property type="entry name" value="Invasin/intimin_cell_adhesion"/>
</dbReference>
<dbReference type="Gene3D" id="2.60.40.1080">
    <property type="match status" value="1"/>
</dbReference>
<sequence>MTLDVGASKALTVAEGVEAVWSSSDDRVATVTDGLVSAVSSGKASVTATYGDLTVTCVVTVR</sequence>
<name>A0A7G8LJ49_9CAUD</name>
<proteinExistence type="predicted"/>
<evidence type="ECO:0000259" key="1">
    <source>
        <dbReference type="Pfam" id="PF02368"/>
    </source>
</evidence>
<dbReference type="InterPro" id="IPR003343">
    <property type="entry name" value="Big_2"/>
</dbReference>
<gene>
    <name evidence="2" type="ORF">Stalingrad_36</name>
</gene>
<reference evidence="2 3" key="1">
    <citation type="submission" date="2020-07" db="EMBL/GenBank/DDBJ databases">
        <authorList>
            <person name="Rupe E.O."/>
            <person name="Bordelon E."/>
            <person name="Abraham A."/>
            <person name="Temple L."/>
            <person name="McNeal J."/>
        </authorList>
    </citation>
    <scope>NUCLEOTIDE SEQUENCE [LARGE SCALE GENOMIC DNA]</scope>
</reference>
<dbReference type="SUPFAM" id="SSF49373">
    <property type="entry name" value="Invasin/intimin cell-adhesion fragments"/>
    <property type="match status" value="1"/>
</dbReference>
<dbReference type="Proteomes" id="UP000515980">
    <property type="component" value="Segment"/>
</dbReference>